<dbReference type="Pfam" id="PF20085">
    <property type="entry name" value="TGL"/>
    <property type="match status" value="1"/>
</dbReference>
<dbReference type="GO" id="GO:0003810">
    <property type="term" value="F:protein-glutamine gamma-glutamyltransferase activity"/>
    <property type="evidence" value="ECO:0007669"/>
    <property type="project" value="UniProtKB-EC"/>
</dbReference>
<proteinExistence type="inferred from homology"/>
<protein>
    <submittedName>
        <fullName evidence="4">Protein-glutamine gamma-glutamyltransferase</fullName>
        <ecNumber evidence="4">2.3.2.13</ecNumber>
    </submittedName>
</protein>
<keyword evidence="5" id="KW-1185">Reference proteome</keyword>
<dbReference type="Proteomes" id="UP001156102">
    <property type="component" value="Unassembled WGS sequence"/>
</dbReference>
<accession>A0AA42BRD6</accession>
<sequence length="276" mass="31598">MIVIGRSVVHPYLANEAEPFFETKQQILTSLAGSQEVHTYESIDQLSFDLNVRLQLLLACISLFSGGMQFRTFETSICNEAYWTRAKNGGFQLKKDMLPSFAIRDIFNNGSKYGTECATAMIIIMYKALLELYNEDTFNRMFAGLLLYTWDYDKDLRLVIRTDADIVQGDLAYFKNPHVNPDMMHWQGENTIYLGDGMYYGHGVGVRTYDQIIFHLNERRFPGAFLSAYLTDMLTRIDVRAMSRFADKNKIATNIQLIPIRENIVMATVGSTTTIH</sequence>
<organism evidence="4 5">
    <name type="scientific">Ectobacillus ponti</name>
    <dbReference type="NCBI Taxonomy" id="2961894"/>
    <lineage>
        <taxon>Bacteria</taxon>
        <taxon>Bacillati</taxon>
        <taxon>Bacillota</taxon>
        <taxon>Bacilli</taxon>
        <taxon>Bacillales</taxon>
        <taxon>Bacillaceae</taxon>
        <taxon>Ectobacillus</taxon>
    </lineage>
</organism>
<evidence type="ECO:0000313" key="5">
    <source>
        <dbReference type="Proteomes" id="UP001156102"/>
    </source>
</evidence>
<comment type="caution">
    <text evidence="4">The sequence shown here is derived from an EMBL/GenBank/DDBJ whole genome shotgun (WGS) entry which is preliminary data.</text>
</comment>
<keyword evidence="1 4" id="KW-0808">Transferase</keyword>
<name>A0AA42BRD6_9BACI</name>
<dbReference type="AlphaFoldDB" id="A0AA42BRD6"/>
<dbReference type="InterPro" id="IPR020916">
    <property type="entry name" value="Gln_gamma-glutamylTfrase_bac"/>
</dbReference>
<keyword evidence="2" id="KW-0749">Sporulation</keyword>
<dbReference type="HAMAP" id="MF_00727">
    <property type="entry name" value="Tgl"/>
    <property type="match status" value="1"/>
</dbReference>
<gene>
    <name evidence="4" type="ORF">NK662_17400</name>
</gene>
<dbReference type="NCBIfam" id="NF002869">
    <property type="entry name" value="PRK03187.1"/>
    <property type="match status" value="1"/>
</dbReference>
<dbReference type="RefSeq" id="WP_254760216.1">
    <property type="nucleotide sequence ID" value="NZ_JANCLT010000010.1"/>
</dbReference>
<dbReference type="EMBL" id="JANCLT010000010">
    <property type="protein sequence ID" value="MCP8970301.1"/>
    <property type="molecule type" value="Genomic_DNA"/>
</dbReference>
<evidence type="ECO:0000256" key="2">
    <source>
        <dbReference type="ARBA" id="ARBA00022969"/>
    </source>
</evidence>
<dbReference type="EC" id="2.3.2.13" evidence="4"/>
<reference evidence="4" key="1">
    <citation type="submission" date="2022-07" db="EMBL/GenBank/DDBJ databases">
        <authorList>
            <person name="Li W.-J."/>
            <person name="Deng Q.-Q."/>
        </authorList>
    </citation>
    <scope>NUCLEOTIDE SEQUENCE</scope>
    <source>
        <strain evidence="4">SYSU M60031</strain>
    </source>
</reference>
<evidence type="ECO:0000256" key="3">
    <source>
        <dbReference type="ARBA" id="ARBA00023315"/>
    </source>
</evidence>
<evidence type="ECO:0000256" key="1">
    <source>
        <dbReference type="ARBA" id="ARBA00022679"/>
    </source>
</evidence>
<keyword evidence="3 4" id="KW-0012">Acyltransferase</keyword>
<dbReference type="GO" id="GO:0030435">
    <property type="term" value="P:sporulation resulting in formation of a cellular spore"/>
    <property type="evidence" value="ECO:0007669"/>
    <property type="project" value="UniProtKB-KW"/>
</dbReference>
<evidence type="ECO:0000313" key="4">
    <source>
        <dbReference type="EMBL" id="MCP8970301.1"/>
    </source>
</evidence>